<proteinExistence type="predicted"/>
<dbReference type="OrthoDB" id="5135333at2759"/>
<dbReference type="PANTHER" id="PTHR33112">
    <property type="entry name" value="DOMAIN PROTEIN, PUTATIVE-RELATED"/>
    <property type="match status" value="1"/>
</dbReference>
<dbReference type="Proteomes" id="UP000250140">
    <property type="component" value="Unassembled WGS sequence"/>
</dbReference>
<dbReference type="EMBL" id="KV749939">
    <property type="protein sequence ID" value="OCL06985.1"/>
    <property type="molecule type" value="Genomic_DNA"/>
</dbReference>
<protein>
    <submittedName>
        <fullName evidence="2">HET-domain-containing protein</fullName>
    </submittedName>
</protein>
<name>A0A8E2EY00_9PEZI</name>
<reference evidence="2 3" key="1">
    <citation type="journal article" date="2016" name="Nat. Commun.">
        <title>Ectomycorrhizal ecology is imprinted in the genome of the dominant symbiotic fungus Cenococcum geophilum.</title>
        <authorList>
            <consortium name="DOE Joint Genome Institute"/>
            <person name="Peter M."/>
            <person name="Kohler A."/>
            <person name="Ohm R.A."/>
            <person name="Kuo A."/>
            <person name="Krutzmann J."/>
            <person name="Morin E."/>
            <person name="Arend M."/>
            <person name="Barry K.W."/>
            <person name="Binder M."/>
            <person name="Choi C."/>
            <person name="Clum A."/>
            <person name="Copeland A."/>
            <person name="Grisel N."/>
            <person name="Haridas S."/>
            <person name="Kipfer T."/>
            <person name="LaButti K."/>
            <person name="Lindquist E."/>
            <person name="Lipzen A."/>
            <person name="Maire R."/>
            <person name="Meier B."/>
            <person name="Mihaltcheva S."/>
            <person name="Molinier V."/>
            <person name="Murat C."/>
            <person name="Poggeler S."/>
            <person name="Quandt C.A."/>
            <person name="Sperisen C."/>
            <person name="Tritt A."/>
            <person name="Tisserant E."/>
            <person name="Crous P.W."/>
            <person name="Henrissat B."/>
            <person name="Nehls U."/>
            <person name="Egli S."/>
            <person name="Spatafora J.W."/>
            <person name="Grigoriev I.V."/>
            <person name="Martin F.M."/>
        </authorList>
    </citation>
    <scope>NUCLEOTIDE SEQUENCE [LARGE SCALE GENOMIC DNA]</scope>
    <source>
        <strain evidence="2 3">CBS 207.34</strain>
    </source>
</reference>
<feature type="non-terminal residue" evidence="2">
    <location>
        <position position="527"/>
    </location>
</feature>
<feature type="domain" description="Heterokaryon incompatibility" evidence="1">
    <location>
        <begin position="218"/>
        <end position="368"/>
    </location>
</feature>
<dbReference type="InterPro" id="IPR010730">
    <property type="entry name" value="HET"/>
</dbReference>
<accession>A0A8E2EY00</accession>
<gene>
    <name evidence="2" type="ORF">AOQ84DRAFT_267447</name>
</gene>
<dbReference type="Pfam" id="PF06985">
    <property type="entry name" value="HET"/>
    <property type="match status" value="1"/>
</dbReference>
<evidence type="ECO:0000259" key="1">
    <source>
        <dbReference type="Pfam" id="PF06985"/>
    </source>
</evidence>
<evidence type="ECO:0000313" key="2">
    <source>
        <dbReference type="EMBL" id="OCL06985.1"/>
    </source>
</evidence>
<organism evidence="2 3">
    <name type="scientific">Glonium stellatum</name>
    <dbReference type="NCBI Taxonomy" id="574774"/>
    <lineage>
        <taxon>Eukaryota</taxon>
        <taxon>Fungi</taxon>
        <taxon>Dikarya</taxon>
        <taxon>Ascomycota</taxon>
        <taxon>Pezizomycotina</taxon>
        <taxon>Dothideomycetes</taxon>
        <taxon>Pleosporomycetidae</taxon>
        <taxon>Gloniales</taxon>
        <taxon>Gloniaceae</taxon>
        <taxon>Glonium</taxon>
    </lineage>
</organism>
<sequence length="527" mass="59524">LLPVPANLAHPGDRLCDTCKALKLTASRFVILPGDLKKGKHVMKDPTFSLGLVKDVLKKNYCPLCRLAIVAIGGDRMEVPALENGEPTSIVLTWDTDIPMPNPCAPKSPIRVLRPHCETVEGKDIRSVQLSLFQEISLLANDCPVPATTFLVRPIPQDKIDFSMVRNWLSLCGTWHGDSCNNTEMLEVDTHPADEISAFRFVDVIDNCLVHGRSNSKYAALSYVWGRARFFRTLRENVEKLQKPGAFKLPEFIDKIPWTIRDAIEAVREIGLRYLWVDSLCIVQDDTTGEKADAISKMDLVYGAAFVTIIAATGDGADAGLPGVRSGTRGYRQPIEEVMPGLRLAVKPVHSNYMKDSVYISRGWTFQENLFSPRSLRFVGGQIVFKCRRADEWREDVVFENSTGIVGSLLMPREKGDIGKLEGLIQSYSDLSLTYDSDIYNAFAGISKYITSKLKSNLCHGIPEAHFDWFLLWTALKPQKRRESAPSWSWSGWTGQSWSYIWKWYTGNVKRVGRAQRNRTWIIWYQR</sequence>
<feature type="non-terminal residue" evidence="2">
    <location>
        <position position="1"/>
    </location>
</feature>
<dbReference type="PANTHER" id="PTHR33112:SF12">
    <property type="entry name" value="HETEROKARYON INCOMPATIBILITY DOMAIN-CONTAINING PROTEIN"/>
    <property type="match status" value="1"/>
</dbReference>
<keyword evidence="3" id="KW-1185">Reference proteome</keyword>
<evidence type="ECO:0000313" key="3">
    <source>
        <dbReference type="Proteomes" id="UP000250140"/>
    </source>
</evidence>
<dbReference type="AlphaFoldDB" id="A0A8E2EY00"/>